<name>A0A4Z2I592_9TELE</name>
<dbReference type="AlphaFoldDB" id="A0A4Z2I592"/>
<organism evidence="1 2">
    <name type="scientific">Liparis tanakae</name>
    <name type="common">Tanaka's snailfish</name>
    <dbReference type="NCBI Taxonomy" id="230148"/>
    <lineage>
        <taxon>Eukaryota</taxon>
        <taxon>Metazoa</taxon>
        <taxon>Chordata</taxon>
        <taxon>Craniata</taxon>
        <taxon>Vertebrata</taxon>
        <taxon>Euteleostomi</taxon>
        <taxon>Actinopterygii</taxon>
        <taxon>Neopterygii</taxon>
        <taxon>Teleostei</taxon>
        <taxon>Neoteleostei</taxon>
        <taxon>Acanthomorphata</taxon>
        <taxon>Eupercaria</taxon>
        <taxon>Perciformes</taxon>
        <taxon>Cottioidei</taxon>
        <taxon>Cottales</taxon>
        <taxon>Liparidae</taxon>
        <taxon>Liparis</taxon>
    </lineage>
</organism>
<dbReference type="Proteomes" id="UP000314294">
    <property type="component" value="Unassembled WGS sequence"/>
</dbReference>
<evidence type="ECO:0000313" key="2">
    <source>
        <dbReference type="Proteomes" id="UP000314294"/>
    </source>
</evidence>
<evidence type="ECO:0000313" key="1">
    <source>
        <dbReference type="EMBL" id="TNN73187.1"/>
    </source>
</evidence>
<sequence>MAALKKASLPIRNAKEISPEEMRQRFENRCRSSYTSWKGNHGGAGVFTLLSASHREGDTVRETVFSARRRDP</sequence>
<proteinExistence type="predicted"/>
<protein>
    <submittedName>
        <fullName evidence="1">Uncharacterized protein</fullName>
    </submittedName>
</protein>
<gene>
    <name evidence="1" type="ORF">EYF80_016673</name>
</gene>
<reference evidence="1 2" key="1">
    <citation type="submission" date="2019-03" db="EMBL/GenBank/DDBJ databases">
        <title>First draft genome of Liparis tanakae, snailfish: a comprehensive survey of snailfish specific genes.</title>
        <authorList>
            <person name="Kim W."/>
            <person name="Song I."/>
            <person name="Jeong J.-H."/>
            <person name="Kim D."/>
            <person name="Kim S."/>
            <person name="Ryu S."/>
            <person name="Song J.Y."/>
            <person name="Lee S.K."/>
        </authorList>
    </citation>
    <scope>NUCLEOTIDE SEQUENCE [LARGE SCALE GENOMIC DNA]</scope>
    <source>
        <tissue evidence="1">Muscle</tissue>
    </source>
</reference>
<accession>A0A4Z2I592</accession>
<dbReference type="EMBL" id="SRLO01000128">
    <property type="protein sequence ID" value="TNN73187.1"/>
    <property type="molecule type" value="Genomic_DNA"/>
</dbReference>
<keyword evidence="2" id="KW-1185">Reference proteome</keyword>
<comment type="caution">
    <text evidence="1">The sequence shown here is derived from an EMBL/GenBank/DDBJ whole genome shotgun (WGS) entry which is preliminary data.</text>
</comment>